<name>A0A7G8PHJ1_9MYCO</name>
<proteinExistence type="predicted"/>
<keyword evidence="3" id="KW-0808">Transferase</keyword>
<evidence type="ECO:0000313" key="3">
    <source>
        <dbReference type="EMBL" id="QNJ93807.1"/>
    </source>
</evidence>
<dbReference type="EMBL" id="CP059894">
    <property type="protein sequence ID" value="QNJ93807.1"/>
    <property type="molecule type" value="Genomic_DNA"/>
</dbReference>
<dbReference type="KEGG" id="mflu:HZU40_05680"/>
<feature type="transmembrane region" description="Helical" evidence="1">
    <location>
        <begin position="217"/>
        <end position="236"/>
    </location>
</feature>
<dbReference type="PANTHER" id="PTHR23028">
    <property type="entry name" value="ACETYLTRANSFERASE"/>
    <property type="match status" value="1"/>
</dbReference>
<feature type="transmembrane region" description="Helical" evidence="1">
    <location>
        <begin position="89"/>
        <end position="107"/>
    </location>
</feature>
<dbReference type="Pfam" id="PF01757">
    <property type="entry name" value="Acyl_transf_3"/>
    <property type="match status" value="1"/>
</dbReference>
<feature type="transmembrane region" description="Helical" evidence="1">
    <location>
        <begin position="162"/>
        <end position="180"/>
    </location>
</feature>
<feature type="domain" description="Acyltransferase 3" evidence="2">
    <location>
        <begin position="17"/>
        <end position="331"/>
    </location>
</feature>
<keyword evidence="1" id="KW-1133">Transmembrane helix</keyword>
<accession>A0A7G8PHJ1</accession>
<dbReference type="PANTHER" id="PTHR23028:SF131">
    <property type="entry name" value="BLR2367 PROTEIN"/>
    <property type="match status" value="1"/>
</dbReference>
<feature type="transmembrane region" description="Helical" evidence="1">
    <location>
        <begin position="20"/>
        <end position="40"/>
    </location>
</feature>
<dbReference type="InterPro" id="IPR050879">
    <property type="entry name" value="Acyltransferase_3"/>
</dbReference>
<feature type="transmembrane region" description="Helical" evidence="1">
    <location>
        <begin position="256"/>
        <end position="277"/>
    </location>
</feature>
<sequence length="358" mass="39814">MSQGVEERKQSAQIPLLTGLRGLAASIVLFSHTAIVGMLPRVFGHGFGQVGVMIFFVLSGFLMSYLYIRREPNKKNVSSYIRARIGRVVPLYLIVVLISVVVSNFVYGQFRYSLPLDQIGQILQAILFIQAPWELWTIPVEVQFYAVFVIAWLLYPKVGKASLFIVGAIASLPAVVYLGVYQEKPSILPTYAFAFFLGAITAVFLPQIKSRLGGRCPSLLGAVFLVLLFLNLPALRDGMHLSISPGSVYISTWLDPATWFIVYGLFICCLMETSTLAMFDSKPFIFLGNISYGLYLLHFPILELTARYIGTSPVGLLVGVAGSIVLAWMSYRYFEVPVMKIIRGRRPSRIIDTDEPAT</sequence>
<evidence type="ECO:0000259" key="2">
    <source>
        <dbReference type="Pfam" id="PF01757"/>
    </source>
</evidence>
<feature type="transmembrane region" description="Helical" evidence="1">
    <location>
        <begin position="284"/>
        <end position="302"/>
    </location>
</feature>
<evidence type="ECO:0000313" key="4">
    <source>
        <dbReference type="Proteomes" id="UP000515498"/>
    </source>
</evidence>
<dbReference type="GO" id="GO:0016020">
    <property type="term" value="C:membrane"/>
    <property type="evidence" value="ECO:0007669"/>
    <property type="project" value="TreeGrafter"/>
</dbReference>
<organism evidence="3 4">
    <name type="scientific">Mycolicibacterium fluoranthenivorans</name>
    <dbReference type="NCBI Taxonomy" id="258505"/>
    <lineage>
        <taxon>Bacteria</taxon>
        <taxon>Bacillati</taxon>
        <taxon>Actinomycetota</taxon>
        <taxon>Actinomycetes</taxon>
        <taxon>Mycobacteriales</taxon>
        <taxon>Mycobacteriaceae</taxon>
        <taxon>Mycolicibacterium</taxon>
    </lineage>
</organism>
<keyword evidence="1" id="KW-0472">Membrane</keyword>
<dbReference type="Proteomes" id="UP000515498">
    <property type="component" value="Chromosome"/>
</dbReference>
<keyword evidence="1" id="KW-0812">Transmembrane</keyword>
<dbReference type="InterPro" id="IPR002656">
    <property type="entry name" value="Acyl_transf_3_dom"/>
</dbReference>
<dbReference type="AlphaFoldDB" id="A0A7G8PHJ1"/>
<dbReference type="GO" id="GO:0016747">
    <property type="term" value="F:acyltransferase activity, transferring groups other than amino-acyl groups"/>
    <property type="evidence" value="ECO:0007669"/>
    <property type="project" value="InterPro"/>
</dbReference>
<evidence type="ECO:0000256" key="1">
    <source>
        <dbReference type="SAM" id="Phobius"/>
    </source>
</evidence>
<protein>
    <submittedName>
        <fullName evidence="3">Acyltransferase</fullName>
    </submittedName>
</protein>
<feature type="transmembrane region" description="Helical" evidence="1">
    <location>
        <begin position="136"/>
        <end position="155"/>
    </location>
</feature>
<gene>
    <name evidence="3" type="ORF">HZU40_05680</name>
</gene>
<reference evidence="3 4" key="1">
    <citation type="submission" date="2020-07" db="EMBL/GenBank/DDBJ databases">
        <title>Draft genome sequence of four isobutane-metabolizing strains capable of cometabolically degrading diverse ether contaminants.</title>
        <authorList>
            <person name="Chen W."/>
            <person name="Faulkner N."/>
            <person name="Smith C."/>
            <person name="Hyman M."/>
        </authorList>
    </citation>
    <scope>NUCLEOTIDE SEQUENCE [LARGE SCALE GENOMIC DNA]</scope>
    <source>
        <strain evidence="3 4">2A</strain>
    </source>
</reference>
<dbReference type="GO" id="GO:0000271">
    <property type="term" value="P:polysaccharide biosynthetic process"/>
    <property type="evidence" value="ECO:0007669"/>
    <property type="project" value="TreeGrafter"/>
</dbReference>
<dbReference type="RefSeq" id="WP_187097819.1">
    <property type="nucleotide sequence ID" value="NZ_CP059894.1"/>
</dbReference>
<feature type="transmembrane region" description="Helical" evidence="1">
    <location>
        <begin position="314"/>
        <end position="334"/>
    </location>
</feature>
<feature type="transmembrane region" description="Helical" evidence="1">
    <location>
        <begin position="46"/>
        <end position="68"/>
    </location>
</feature>
<keyword evidence="3" id="KW-0012">Acyltransferase</keyword>
<feature type="transmembrane region" description="Helical" evidence="1">
    <location>
        <begin position="186"/>
        <end position="205"/>
    </location>
</feature>